<name>A0ABP8AQG4_9MICO</name>
<accession>A0ABP8AQG4</accession>
<organism evidence="1 2">
    <name type="scientific">Gryllotalpicola kribbensis</name>
    <dbReference type="NCBI Taxonomy" id="993084"/>
    <lineage>
        <taxon>Bacteria</taxon>
        <taxon>Bacillati</taxon>
        <taxon>Actinomycetota</taxon>
        <taxon>Actinomycetes</taxon>
        <taxon>Micrococcales</taxon>
        <taxon>Microbacteriaceae</taxon>
        <taxon>Gryllotalpicola</taxon>
    </lineage>
</organism>
<dbReference type="EMBL" id="BAABBX010000010">
    <property type="protein sequence ID" value="GAA4188066.1"/>
    <property type="molecule type" value="Genomic_DNA"/>
</dbReference>
<comment type="caution">
    <text evidence="1">The sequence shown here is derived from an EMBL/GenBank/DDBJ whole genome shotgun (WGS) entry which is preliminary data.</text>
</comment>
<gene>
    <name evidence="1" type="ORF">GCM10022288_14010</name>
</gene>
<proteinExistence type="predicted"/>
<keyword evidence="2" id="KW-1185">Reference proteome</keyword>
<evidence type="ECO:0000313" key="2">
    <source>
        <dbReference type="Proteomes" id="UP001500213"/>
    </source>
</evidence>
<protein>
    <recommendedName>
        <fullName evidence="3">DUF222 domain-containing protein</fullName>
    </recommendedName>
</protein>
<evidence type="ECO:0000313" key="1">
    <source>
        <dbReference type="EMBL" id="GAA4188066.1"/>
    </source>
</evidence>
<dbReference type="Proteomes" id="UP001500213">
    <property type="component" value="Unassembled WGS sequence"/>
</dbReference>
<reference evidence="2" key="1">
    <citation type="journal article" date="2019" name="Int. J. Syst. Evol. Microbiol.">
        <title>The Global Catalogue of Microorganisms (GCM) 10K type strain sequencing project: providing services to taxonomists for standard genome sequencing and annotation.</title>
        <authorList>
            <consortium name="The Broad Institute Genomics Platform"/>
            <consortium name="The Broad Institute Genome Sequencing Center for Infectious Disease"/>
            <person name="Wu L."/>
            <person name="Ma J."/>
        </authorList>
    </citation>
    <scope>NUCLEOTIDE SEQUENCE [LARGE SCALE GENOMIC DNA]</scope>
    <source>
        <strain evidence="2">JCM 17593</strain>
    </source>
</reference>
<sequence>MSSVIDALRSLAPVVAGSLPCGSDPDGLSAAEEVEAARLLGGIRSQLDESIAVLAADIERRCARELGADGLAARNGFTDGAGLVQDLIGVRRDEAARLIRVGGLLETAEAVAPLPVAEPGESEPAPPARSIELLRALDGSWAAPVAVALRYGWLSAAQADALRTGLGTPRAPEFAEAWRSAVLELIGDC</sequence>
<evidence type="ECO:0008006" key="3">
    <source>
        <dbReference type="Google" id="ProtNLM"/>
    </source>
</evidence>
<dbReference type="RefSeq" id="WP_344775246.1">
    <property type="nucleotide sequence ID" value="NZ_BAABBX010000010.1"/>
</dbReference>